<comment type="caution">
    <text evidence="2">The sequence shown here is derived from an EMBL/GenBank/DDBJ whole genome shotgun (WGS) entry which is preliminary data.</text>
</comment>
<protein>
    <submittedName>
        <fullName evidence="2">Uncharacterized protein</fullName>
    </submittedName>
</protein>
<evidence type="ECO:0000313" key="3">
    <source>
        <dbReference type="Proteomes" id="UP001057375"/>
    </source>
</evidence>
<accession>A0ABQ5K1B6</accession>
<organism evidence="2 3">
    <name type="scientific">Aduncisulcus paluster</name>
    <dbReference type="NCBI Taxonomy" id="2918883"/>
    <lineage>
        <taxon>Eukaryota</taxon>
        <taxon>Metamonada</taxon>
        <taxon>Carpediemonas-like organisms</taxon>
        <taxon>Aduncisulcus</taxon>
    </lineage>
</organism>
<gene>
    <name evidence="1" type="ORF">ADUPG1_012976</name>
    <name evidence="2" type="ORF">ADUPG1_012977</name>
</gene>
<sequence length="68" mass="7986">MESARPRAIGFVDDKFEEFKSEDWTPDTLTDEIDRHWHQNWSETQIDEKTISRVKNVLIDAGAYAESE</sequence>
<evidence type="ECO:0000313" key="1">
    <source>
        <dbReference type="EMBL" id="GKT25244.1"/>
    </source>
</evidence>
<evidence type="ECO:0000313" key="2">
    <source>
        <dbReference type="EMBL" id="GKT25246.1"/>
    </source>
</evidence>
<reference evidence="2" key="1">
    <citation type="submission" date="2022-03" db="EMBL/GenBank/DDBJ databases">
        <title>Draft genome sequence of Aduncisulcus paluster, a free-living microaerophilic Fornicata.</title>
        <authorList>
            <person name="Yuyama I."/>
            <person name="Kume K."/>
            <person name="Tamura T."/>
            <person name="Inagaki Y."/>
            <person name="Hashimoto T."/>
        </authorList>
    </citation>
    <scope>NUCLEOTIDE SEQUENCE</scope>
    <source>
        <strain evidence="2">NY0171</strain>
    </source>
</reference>
<keyword evidence="3" id="KW-1185">Reference proteome</keyword>
<name>A0ABQ5K1B6_9EUKA</name>
<dbReference type="EMBL" id="BQXS01012576">
    <property type="protein sequence ID" value="GKT25246.1"/>
    <property type="molecule type" value="Genomic_DNA"/>
</dbReference>
<dbReference type="Proteomes" id="UP001057375">
    <property type="component" value="Unassembled WGS sequence"/>
</dbReference>
<dbReference type="EMBL" id="BQXS01012576">
    <property type="protein sequence ID" value="GKT25244.1"/>
    <property type="molecule type" value="Genomic_DNA"/>
</dbReference>
<proteinExistence type="predicted"/>